<dbReference type="Proteomes" id="UP000218811">
    <property type="component" value="Unassembled WGS sequence"/>
</dbReference>
<dbReference type="OrthoDB" id="2017974at2759"/>
<dbReference type="Gene3D" id="3.40.50.1010">
    <property type="entry name" value="5'-nuclease"/>
    <property type="match status" value="1"/>
</dbReference>
<protein>
    <submittedName>
        <fullName evidence="1">Uncharacterized protein</fullName>
    </submittedName>
</protein>
<gene>
    <name evidence="1" type="ORF">WOLCODRAFT_148028</name>
</gene>
<dbReference type="STRING" id="742152.A0A2H3IVE3"/>
<name>A0A2H3IVE3_WOLCO</name>
<evidence type="ECO:0000313" key="1">
    <source>
        <dbReference type="EMBL" id="PCH33962.1"/>
    </source>
</evidence>
<sequence>MLELSNDAVSDPHAAKAALEYITSHLHAHQKSMKVQTSKGNYLTNLAVCTELVDFDSDEGSWEQNMDDLILHAAILPDCAIYSNYLWVLISIRYARLVARRVFLPVQPQQHPIILGFDLDVRHCLLAQGVSF</sequence>
<organism evidence="1 2">
    <name type="scientific">Wolfiporia cocos (strain MD-104)</name>
    <name type="common">Brown rot fungus</name>
    <dbReference type="NCBI Taxonomy" id="742152"/>
    <lineage>
        <taxon>Eukaryota</taxon>
        <taxon>Fungi</taxon>
        <taxon>Dikarya</taxon>
        <taxon>Basidiomycota</taxon>
        <taxon>Agaricomycotina</taxon>
        <taxon>Agaricomycetes</taxon>
        <taxon>Polyporales</taxon>
        <taxon>Phaeolaceae</taxon>
        <taxon>Wolfiporia</taxon>
    </lineage>
</organism>
<evidence type="ECO:0000313" key="2">
    <source>
        <dbReference type="Proteomes" id="UP000218811"/>
    </source>
</evidence>
<keyword evidence="2" id="KW-1185">Reference proteome</keyword>
<accession>A0A2H3IVE3</accession>
<dbReference type="AlphaFoldDB" id="A0A2H3IVE3"/>
<proteinExistence type="predicted"/>
<reference evidence="1 2" key="1">
    <citation type="journal article" date="2012" name="Science">
        <title>The Paleozoic origin of enzymatic lignin decomposition reconstructed from 31 fungal genomes.</title>
        <authorList>
            <person name="Floudas D."/>
            <person name="Binder M."/>
            <person name="Riley R."/>
            <person name="Barry K."/>
            <person name="Blanchette R.A."/>
            <person name="Henrissat B."/>
            <person name="Martinez A.T."/>
            <person name="Otillar R."/>
            <person name="Spatafora J.W."/>
            <person name="Yadav J.S."/>
            <person name="Aerts A."/>
            <person name="Benoit I."/>
            <person name="Boyd A."/>
            <person name="Carlson A."/>
            <person name="Copeland A."/>
            <person name="Coutinho P.M."/>
            <person name="de Vries R.P."/>
            <person name="Ferreira P."/>
            <person name="Findley K."/>
            <person name="Foster B."/>
            <person name="Gaskell J."/>
            <person name="Glotzer D."/>
            <person name="Gorecki P."/>
            <person name="Heitman J."/>
            <person name="Hesse C."/>
            <person name="Hori C."/>
            <person name="Igarashi K."/>
            <person name="Jurgens J.A."/>
            <person name="Kallen N."/>
            <person name="Kersten P."/>
            <person name="Kohler A."/>
            <person name="Kuees U."/>
            <person name="Kumar T.K.A."/>
            <person name="Kuo A."/>
            <person name="LaButti K."/>
            <person name="Larrondo L.F."/>
            <person name="Lindquist E."/>
            <person name="Ling A."/>
            <person name="Lombard V."/>
            <person name="Lucas S."/>
            <person name="Lundell T."/>
            <person name="Martin R."/>
            <person name="McLaughlin D.J."/>
            <person name="Morgenstern I."/>
            <person name="Morin E."/>
            <person name="Murat C."/>
            <person name="Nagy L.G."/>
            <person name="Nolan M."/>
            <person name="Ohm R.A."/>
            <person name="Patyshakuliyeva A."/>
            <person name="Rokas A."/>
            <person name="Ruiz-Duenas F.J."/>
            <person name="Sabat G."/>
            <person name="Salamov A."/>
            <person name="Samejima M."/>
            <person name="Schmutz J."/>
            <person name="Slot J.C."/>
            <person name="St John F."/>
            <person name="Stenlid J."/>
            <person name="Sun H."/>
            <person name="Sun S."/>
            <person name="Syed K."/>
            <person name="Tsang A."/>
            <person name="Wiebenga A."/>
            <person name="Young D."/>
            <person name="Pisabarro A."/>
            <person name="Eastwood D.C."/>
            <person name="Martin F."/>
            <person name="Cullen D."/>
            <person name="Grigoriev I.V."/>
            <person name="Hibbett D.S."/>
        </authorList>
    </citation>
    <scope>NUCLEOTIDE SEQUENCE [LARGE SCALE GENOMIC DNA]</scope>
    <source>
        <strain evidence="1 2">MD-104</strain>
    </source>
</reference>
<dbReference type="EMBL" id="KB467831">
    <property type="protein sequence ID" value="PCH33962.1"/>
    <property type="molecule type" value="Genomic_DNA"/>
</dbReference>